<dbReference type="PROSITE" id="PS50110">
    <property type="entry name" value="RESPONSE_REGULATORY"/>
    <property type="match status" value="1"/>
</dbReference>
<dbReference type="InterPro" id="IPR001867">
    <property type="entry name" value="OmpR/PhoB-type_DNA-bd"/>
</dbReference>
<feature type="domain" description="Response regulatory" evidence="2">
    <location>
        <begin position="6"/>
        <end position="119"/>
    </location>
</feature>
<dbReference type="GO" id="GO:0006355">
    <property type="term" value="P:regulation of DNA-templated transcription"/>
    <property type="evidence" value="ECO:0007669"/>
    <property type="project" value="InterPro"/>
</dbReference>
<dbReference type="PANTHER" id="PTHR48111">
    <property type="entry name" value="REGULATOR OF RPOS"/>
    <property type="match status" value="1"/>
</dbReference>
<dbReference type="Gene3D" id="1.10.10.10">
    <property type="entry name" value="Winged helix-like DNA-binding domain superfamily/Winged helix DNA-binding domain"/>
    <property type="match status" value="1"/>
</dbReference>
<dbReference type="Gene3D" id="3.40.50.2300">
    <property type="match status" value="1"/>
</dbReference>
<sequence length="234" mass="26632">MKTKALIMLIEDEKGISNFLDAILTSNDYQIIRCPHGNEVPALIRSHRPQLILLDLGLPDIDGLEVLRLIRSWSDVPILVLTARSNDADKVKAFALGADDYITKPFGTMELLARIKTALRHHQRQLNDIETEQINIGQLSINLLNQQVFLEQQEVHLTPIEYKIIAKLARNKGRVVTLADLGVEIWGPYTIDENNIRVNMANIRRKIEKNPADPHYILTEIGIGYRMVEEVKND</sequence>
<dbReference type="GO" id="GO:0000976">
    <property type="term" value="F:transcription cis-regulatory region binding"/>
    <property type="evidence" value="ECO:0007669"/>
    <property type="project" value="TreeGrafter"/>
</dbReference>
<dbReference type="InterPro" id="IPR039420">
    <property type="entry name" value="WalR-like"/>
</dbReference>
<dbReference type="AlphaFoldDB" id="A0A645AXB2"/>
<dbReference type="InterPro" id="IPR011006">
    <property type="entry name" value="CheY-like_superfamily"/>
</dbReference>
<gene>
    <name evidence="4" type="primary">kdpE_23</name>
    <name evidence="4" type="ORF">SDC9_104258</name>
</gene>
<dbReference type="InterPro" id="IPR036388">
    <property type="entry name" value="WH-like_DNA-bd_sf"/>
</dbReference>
<evidence type="ECO:0000313" key="4">
    <source>
        <dbReference type="EMBL" id="MPM57436.1"/>
    </source>
</evidence>
<organism evidence="4">
    <name type="scientific">bioreactor metagenome</name>
    <dbReference type="NCBI Taxonomy" id="1076179"/>
    <lineage>
        <taxon>unclassified sequences</taxon>
        <taxon>metagenomes</taxon>
        <taxon>ecological metagenomes</taxon>
    </lineage>
</organism>
<dbReference type="EMBL" id="VSSQ01016266">
    <property type="protein sequence ID" value="MPM57436.1"/>
    <property type="molecule type" value="Genomic_DNA"/>
</dbReference>
<dbReference type="SUPFAM" id="SSF52172">
    <property type="entry name" value="CheY-like"/>
    <property type="match status" value="1"/>
</dbReference>
<dbReference type="GO" id="GO:0005829">
    <property type="term" value="C:cytosol"/>
    <property type="evidence" value="ECO:0007669"/>
    <property type="project" value="TreeGrafter"/>
</dbReference>
<comment type="caution">
    <text evidence="4">The sequence shown here is derived from an EMBL/GenBank/DDBJ whole genome shotgun (WGS) entry which is preliminary data.</text>
</comment>
<dbReference type="GO" id="GO:0000156">
    <property type="term" value="F:phosphorelay response regulator activity"/>
    <property type="evidence" value="ECO:0007669"/>
    <property type="project" value="TreeGrafter"/>
</dbReference>
<feature type="domain" description="OmpR/PhoB-type" evidence="3">
    <location>
        <begin position="131"/>
        <end position="229"/>
    </location>
</feature>
<dbReference type="SMART" id="SM00448">
    <property type="entry name" value="REC"/>
    <property type="match status" value="1"/>
</dbReference>
<evidence type="ECO:0000259" key="3">
    <source>
        <dbReference type="PROSITE" id="PS51755"/>
    </source>
</evidence>
<dbReference type="SMART" id="SM00862">
    <property type="entry name" value="Trans_reg_C"/>
    <property type="match status" value="1"/>
</dbReference>
<dbReference type="InterPro" id="IPR001789">
    <property type="entry name" value="Sig_transdc_resp-reg_receiver"/>
</dbReference>
<evidence type="ECO:0000259" key="2">
    <source>
        <dbReference type="PROSITE" id="PS50110"/>
    </source>
</evidence>
<dbReference type="Pfam" id="PF00072">
    <property type="entry name" value="Response_reg"/>
    <property type="match status" value="1"/>
</dbReference>
<keyword evidence="1" id="KW-0238">DNA-binding</keyword>
<evidence type="ECO:0000256" key="1">
    <source>
        <dbReference type="ARBA" id="ARBA00023125"/>
    </source>
</evidence>
<dbReference type="PANTHER" id="PTHR48111:SF50">
    <property type="entry name" value="KDP OPERON TRANSCRIPTIONAL REGULATORY PROTEIN KDPE"/>
    <property type="match status" value="1"/>
</dbReference>
<dbReference type="GO" id="GO:0032993">
    <property type="term" value="C:protein-DNA complex"/>
    <property type="evidence" value="ECO:0007669"/>
    <property type="project" value="TreeGrafter"/>
</dbReference>
<name>A0A645AXB2_9ZZZZ</name>
<reference evidence="4" key="1">
    <citation type="submission" date="2019-08" db="EMBL/GenBank/DDBJ databases">
        <authorList>
            <person name="Kucharzyk K."/>
            <person name="Murdoch R.W."/>
            <person name="Higgins S."/>
            <person name="Loffler F."/>
        </authorList>
    </citation>
    <scope>NUCLEOTIDE SEQUENCE</scope>
</reference>
<dbReference type="CDD" id="cd00383">
    <property type="entry name" value="trans_reg_C"/>
    <property type="match status" value="1"/>
</dbReference>
<proteinExistence type="predicted"/>
<dbReference type="Pfam" id="PF00486">
    <property type="entry name" value="Trans_reg_C"/>
    <property type="match status" value="1"/>
</dbReference>
<accession>A0A645AXB2</accession>
<protein>
    <submittedName>
        <fullName evidence="4">Transcriptional regulatory protein KdpE</fullName>
    </submittedName>
</protein>
<dbReference type="PROSITE" id="PS51755">
    <property type="entry name" value="OMPR_PHOB"/>
    <property type="match status" value="1"/>
</dbReference>
<dbReference type="Gene3D" id="6.10.250.690">
    <property type="match status" value="1"/>
</dbReference>